<organism evidence="2 3">
    <name type="scientific">Streptomyces bambusae</name>
    <dbReference type="NCBI Taxonomy" id="1550616"/>
    <lineage>
        <taxon>Bacteria</taxon>
        <taxon>Bacillati</taxon>
        <taxon>Actinomycetota</taxon>
        <taxon>Actinomycetes</taxon>
        <taxon>Kitasatosporales</taxon>
        <taxon>Streptomycetaceae</taxon>
        <taxon>Streptomyces</taxon>
    </lineage>
</organism>
<dbReference type="Proteomes" id="UP000812013">
    <property type="component" value="Unassembled WGS sequence"/>
</dbReference>
<dbReference type="InterPro" id="IPR018958">
    <property type="entry name" value="Knr4/Smi1-like_dom"/>
</dbReference>
<sequence length="206" mass="23275">MTEHPDIAALAQVMVPTFGVDEALDWPSVEGQLDCRLPSDYKAFMSLYGGGGIDDLLNVFLPLHQDGIQWDPGAIEDEVSGARATWEHTPVRRRPDLDPAHILPWGQTSGPDLLCWLTTDPDPDRWPVLVWGRHTAECWTQFDCGMARFLLQIFTSDLAACPLSDASLWGSTSPKFVHWREQQIRWKAGRDPFTNEPDPYADMFPR</sequence>
<evidence type="ECO:0000313" key="2">
    <source>
        <dbReference type="EMBL" id="MBW5482633.1"/>
    </source>
</evidence>
<dbReference type="SUPFAM" id="SSF160631">
    <property type="entry name" value="SMI1/KNR4-like"/>
    <property type="match status" value="1"/>
</dbReference>
<dbReference type="SMART" id="SM00860">
    <property type="entry name" value="SMI1_KNR4"/>
    <property type="match status" value="1"/>
</dbReference>
<gene>
    <name evidence="2" type="ORF">GPJ59_12245</name>
</gene>
<dbReference type="InterPro" id="IPR037883">
    <property type="entry name" value="Knr4/Smi1-like_sf"/>
</dbReference>
<protein>
    <submittedName>
        <fullName evidence="2">SMI1/KNR4 family protein</fullName>
    </submittedName>
</protein>
<dbReference type="Gene3D" id="3.40.1580.10">
    <property type="entry name" value="SMI1/KNR4-like"/>
    <property type="match status" value="1"/>
</dbReference>
<comment type="caution">
    <text evidence="2">The sequence shown here is derived from an EMBL/GenBank/DDBJ whole genome shotgun (WGS) entry which is preliminary data.</text>
</comment>
<evidence type="ECO:0000259" key="1">
    <source>
        <dbReference type="SMART" id="SM00860"/>
    </source>
</evidence>
<accession>A0ABS6Z4E3</accession>
<proteinExistence type="predicted"/>
<name>A0ABS6Z4E3_9ACTN</name>
<keyword evidence="3" id="KW-1185">Reference proteome</keyword>
<dbReference type="RefSeq" id="WP_219667083.1">
    <property type="nucleotide sequence ID" value="NZ_WTFF01000067.1"/>
</dbReference>
<dbReference type="Pfam" id="PF09346">
    <property type="entry name" value="SMI1_KNR4"/>
    <property type="match status" value="1"/>
</dbReference>
<feature type="domain" description="Knr4/Smi1-like" evidence="1">
    <location>
        <begin position="19"/>
        <end position="182"/>
    </location>
</feature>
<evidence type="ECO:0000313" key="3">
    <source>
        <dbReference type="Proteomes" id="UP000812013"/>
    </source>
</evidence>
<reference evidence="2 3" key="1">
    <citation type="submission" date="2019-12" db="EMBL/GenBank/DDBJ databases">
        <title>Genome sequence of Streptomyces bambusae.</title>
        <authorList>
            <person name="Bansal K."/>
            <person name="Choksket S."/>
            <person name="Korpole S."/>
            <person name="Patil P.B."/>
        </authorList>
    </citation>
    <scope>NUCLEOTIDE SEQUENCE [LARGE SCALE GENOMIC DNA]</scope>
    <source>
        <strain evidence="2 3">SK60</strain>
    </source>
</reference>
<dbReference type="EMBL" id="WTFF01000067">
    <property type="protein sequence ID" value="MBW5482633.1"/>
    <property type="molecule type" value="Genomic_DNA"/>
</dbReference>